<evidence type="ECO:0000256" key="5">
    <source>
        <dbReference type="ARBA" id="ARBA00070406"/>
    </source>
</evidence>
<dbReference type="InterPro" id="IPR005471">
    <property type="entry name" value="Tscrpt_reg_IclR_N"/>
</dbReference>
<keyword evidence="1" id="KW-0805">Transcription regulation</keyword>
<dbReference type="AlphaFoldDB" id="A0A941DXE6"/>
<dbReference type="Gene3D" id="3.30.450.40">
    <property type="match status" value="1"/>
</dbReference>
<dbReference type="SMART" id="SM00346">
    <property type="entry name" value="HTH_ICLR"/>
    <property type="match status" value="1"/>
</dbReference>
<dbReference type="Gene3D" id="1.10.10.10">
    <property type="entry name" value="Winged helix-like DNA-binding domain superfamily/Winged helix DNA-binding domain"/>
    <property type="match status" value="1"/>
</dbReference>
<dbReference type="SUPFAM" id="SSF55781">
    <property type="entry name" value="GAF domain-like"/>
    <property type="match status" value="1"/>
</dbReference>
<dbReference type="Pfam" id="PF01614">
    <property type="entry name" value="IclR_C"/>
    <property type="match status" value="1"/>
</dbReference>
<dbReference type="SUPFAM" id="SSF46785">
    <property type="entry name" value="Winged helix' DNA-binding domain"/>
    <property type="match status" value="1"/>
</dbReference>
<evidence type="ECO:0000256" key="1">
    <source>
        <dbReference type="ARBA" id="ARBA00023015"/>
    </source>
</evidence>
<dbReference type="GO" id="GO:0003700">
    <property type="term" value="F:DNA-binding transcription factor activity"/>
    <property type="evidence" value="ECO:0007669"/>
    <property type="project" value="TreeGrafter"/>
</dbReference>
<comment type="function">
    <text evidence="4">May be an activator protein for the gylABX operon.</text>
</comment>
<dbReference type="Proteomes" id="UP000675284">
    <property type="component" value="Unassembled WGS sequence"/>
</dbReference>
<dbReference type="InterPro" id="IPR036390">
    <property type="entry name" value="WH_DNA-bd_sf"/>
</dbReference>
<feature type="domain" description="IclR-ED" evidence="7">
    <location>
        <begin position="68"/>
        <end position="249"/>
    </location>
</feature>
<evidence type="ECO:0000256" key="4">
    <source>
        <dbReference type="ARBA" id="ARBA00058938"/>
    </source>
</evidence>
<proteinExistence type="predicted"/>
<dbReference type="Pfam" id="PF09339">
    <property type="entry name" value="HTH_IclR"/>
    <property type="match status" value="1"/>
</dbReference>
<keyword evidence="9" id="KW-1185">Reference proteome</keyword>
<dbReference type="PROSITE" id="PS51077">
    <property type="entry name" value="HTH_ICLR"/>
    <property type="match status" value="1"/>
</dbReference>
<dbReference type="InterPro" id="IPR029016">
    <property type="entry name" value="GAF-like_dom_sf"/>
</dbReference>
<dbReference type="FunFam" id="1.10.10.10:FF:000056">
    <property type="entry name" value="IclR family transcriptional regulator"/>
    <property type="match status" value="1"/>
</dbReference>
<dbReference type="PROSITE" id="PS51078">
    <property type="entry name" value="ICLR_ED"/>
    <property type="match status" value="1"/>
</dbReference>
<name>A0A941DXE6_9BACI</name>
<dbReference type="InterPro" id="IPR036388">
    <property type="entry name" value="WH-like_DNA-bd_sf"/>
</dbReference>
<evidence type="ECO:0000313" key="8">
    <source>
        <dbReference type="EMBL" id="MBR7795218.1"/>
    </source>
</evidence>
<dbReference type="PANTHER" id="PTHR30136:SF24">
    <property type="entry name" value="HTH-TYPE TRANSCRIPTIONAL REPRESSOR ALLR"/>
    <property type="match status" value="1"/>
</dbReference>
<gene>
    <name evidence="8" type="ORF">KCX74_04070</name>
</gene>
<sequence>MNQSVMKALKIVELFREGAQELSLKEISNQAKMPKPTAYRLLTTLEQNGYLNKTKETEHDVKYQLGLKFLELGNLVSDRLEVRGIALPYMEKLAKEINEVIHLVIVNQNEATYIEKVESSRALRLNTRIGRSVPLYIGSGPKLLLAFLTSERQEAIINQSELISTHHPINKEQLKEEVKQIQKNGYAYSIGEQDEDTTGISYPIYNFQQKVVAALAVSGLSSHFEGINLELIKQETAKTAAEISQKLGYQSADQD</sequence>
<accession>A0A941DXE6</accession>
<comment type="caution">
    <text evidence="8">The sequence shown here is derived from an EMBL/GenBank/DDBJ whole genome shotgun (WGS) entry which is preliminary data.</text>
</comment>
<dbReference type="InterPro" id="IPR014757">
    <property type="entry name" value="Tscrpt_reg_IclR_C"/>
</dbReference>
<organism evidence="8 9">
    <name type="scientific">Virgibacillus salarius</name>
    <dbReference type="NCBI Taxonomy" id="447199"/>
    <lineage>
        <taxon>Bacteria</taxon>
        <taxon>Bacillati</taxon>
        <taxon>Bacillota</taxon>
        <taxon>Bacilli</taxon>
        <taxon>Bacillales</taxon>
        <taxon>Bacillaceae</taxon>
        <taxon>Virgibacillus</taxon>
    </lineage>
</organism>
<protein>
    <recommendedName>
        <fullName evidence="5">Glycerol operon regulatory protein</fullName>
    </recommendedName>
</protein>
<dbReference type="GO" id="GO:0045892">
    <property type="term" value="P:negative regulation of DNA-templated transcription"/>
    <property type="evidence" value="ECO:0007669"/>
    <property type="project" value="TreeGrafter"/>
</dbReference>
<dbReference type="RefSeq" id="WP_121604715.1">
    <property type="nucleotide sequence ID" value="NZ_JAGSOT010000008.1"/>
</dbReference>
<dbReference type="EMBL" id="JAGSOT010000008">
    <property type="protein sequence ID" value="MBR7795218.1"/>
    <property type="molecule type" value="Genomic_DNA"/>
</dbReference>
<evidence type="ECO:0000256" key="2">
    <source>
        <dbReference type="ARBA" id="ARBA00023125"/>
    </source>
</evidence>
<dbReference type="GO" id="GO:0003677">
    <property type="term" value="F:DNA binding"/>
    <property type="evidence" value="ECO:0007669"/>
    <property type="project" value="UniProtKB-KW"/>
</dbReference>
<keyword evidence="2" id="KW-0238">DNA-binding</keyword>
<dbReference type="PANTHER" id="PTHR30136">
    <property type="entry name" value="HELIX-TURN-HELIX TRANSCRIPTIONAL REGULATOR, ICLR FAMILY"/>
    <property type="match status" value="1"/>
</dbReference>
<evidence type="ECO:0000313" key="9">
    <source>
        <dbReference type="Proteomes" id="UP000675284"/>
    </source>
</evidence>
<evidence type="ECO:0000259" key="6">
    <source>
        <dbReference type="PROSITE" id="PS51077"/>
    </source>
</evidence>
<evidence type="ECO:0000259" key="7">
    <source>
        <dbReference type="PROSITE" id="PS51078"/>
    </source>
</evidence>
<feature type="domain" description="HTH iclR-type" evidence="6">
    <location>
        <begin position="2"/>
        <end position="67"/>
    </location>
</feature>
<keyword evidence="3" id="KW-0804">Transcription</keyword>
<reference evidence="8" key="1">
    <citation type="submission" date="2021-04" db="EMBL/GenBank/DDBJ databases">
        <title>Isolation and polyphasic classification of algal microorganism.</title>
        <authorList>
            <person name="Wang S."/>
        </authorList>
    </citation>
    <scope>NUCLEOTIDE SEQUENCE</scope>
    <source>
        <strain evidence="8">720a</strain>
    </source>
</reference>
<evidence type="ECO:0000256" key="3">
    <source>
        <dbReference type="ARBA" id="ARBA00023163"/>
    </source>
</evidence>
<dbReference type="InterPro" id="IPR050707">
    <property type="entry name" value="HTH_MetabolicPath_Reg"/>
</dbReference>